<dbReference type="Gene3D" id="1.20.1070.10">
    <property type="entry name" value="Rhodopsin 7-helix transmembrane proteins"/>
    <property type="match status" value="1"/>
</dbReference>
<feature type="transmembrane region" description="Helical" evidence="8">
    <location>
        <begin position="77"/>
        <end position="102"/>
    </location>
</feature>
<keyword evidence="7" id="KW-0807">Transducer</keyword>
<dbReference type="InterPro" id="IPR000276">
    <property type="entry name" value="GPCR_Rhodpsn"/>
</dbReference>
<dbReference type="EMBL" id="BRZM01003358">
    <property type="protein sequence ID" value="GLD47670.1"/>
    <property type="molecule type" value="Genomic_DNA"/>
</dbReference>
<dbReference type="SUPFAM" id="SSF81321">
    <property type="entry name" value="Family A G protein-coupled receptor-like"/>
    <property type="match status" value="1"/>
</dbReference>
<keyword evidence="4" id="KW-0297">G-protein coupled receptor</keyword>
<organism evidence="10 11">
    <name type="scientific">Lates japonicus</name>
    <name type="common">Japanese lates</name>
    <dbReference type="NCBI Taxonomy" id="270547"/>
    <lineage>
        <taxon>Eukaryota</taxon>
        <taxon>Metazoa</taxon>
        <taxon>Chordata</taxon>
        <taxon>Craniata</taxon>
        <taxon>Vertebrata</taxon>
        <taxon>Euteleostomi</taxon>
        <taxon>Actinopterygii</taxon>
        <taxon>Neopterygii</taxon>
        <taxon>Teleostei</taxon>
        <taxon>Neoteleostei</taxon>
        <taxon>Acanthomorphata</taxon>
        <taxon>Carangaria</taxon>
        <taxon>Carangaria incertae sedis</taxon>
        <taxon>Centropomidae</taxon>
        <taxon>Lates</taxon>
    </lineage>
</organism>
<sequence>MLQWNSSGSEDLLGNSSDTGLGKVEQVLVPILDALILVLGVVGHTMVMVILCGRQRRGRGHTGQSPHSSVTGTGTDILLLALSAADLLLLSMLPLHTAAIAMQRWPFGDLMCRLVGFLGSACSSASVFTLATLAVSRYLIVVHPARAYSLLSPRRLSITAVLLWVPACCLAVPQLVFRSVGTPRRAPDGAACFAFLSHRDQLIYGLFHFLMAFLLPLITIAVAYGSIYVFLWRSRHAGSAPQVERHQSRVTQTSAMLVLAFTLCWLPSYGLTLALLEDRSSGATGTSPRYGPFSVFARFMATSSTVMNPILYVLMSQKFRQDLLGLFKRGGQRASGTVAMAAA</sequence>
<comment type="caution">
    <text evidence="10">The sequence shown here is derived from an EMBL/GenBank/DDBJ whole genome shotgun (WGS) entry which is preliminary data.</text>
</comment>
<evidence type="ECO:0000256" key="4">
    <source>
        <dbReference type="ARBA" id="ARBA00023040"/>
    </source>
</evidence>
<evidence type="ECO:0000256" key="7">
    <source>
        <dbReference type="ARBA" id="ARBA00023224"/>
    </source>
</evidence>
<dbReference type="PROSITE" id="PS50262">
    <property type="entry name" value="G_PROTEIN_RECEP_F1_2"/>
    <property type="match status" value="1"/>
</dbReference>
<feature type="transmembrane region" description="Helical" evidence="8">
    <location>
        <begin position="156"/>
        <end position="177"/>
    </location>
</feature>
<comment type="subcellular location">
    <subcellularLocation>
        <location evidence="1">Membrane</location>
    </subcellularLocation>
</comment>
<evidence type="ECO:0000256" key="2">
    <source>
        <dbReference type="ARBA" id="ARBA00022692"/>
    </source>
</evidence>
<feature type="domain" description="G-protein coupled receptors family 1 profile" evidence="9">
    <location>
        <begin position="43"/>
        <end position="312"/>
    </location>
</feature>
<evidence type="ECO:0000256" key="1">
    <source>
        <dbReference type="ARBA" id="ARBA00004370"/>
    </source>
</evidence>
<dbReference type="GO" id="GO:0007204">
    <property type="term" value="P:positive regulation of cytosolic calcium ion concentration"/>
    <property type="evidence" value="ECO:0007669"/>
    <property type="project" value="TreeGrafter"/>
</dbReference>
<evidence type="ECO:0000313" key="11">
    <source>
        <dbReference type="Proteomes" id="UP001279410"/>
    </source>
</evidence>
<dbReference type="GO" id="GO:0019722">
    <property type="term" value="P:calcium-mediated signaling"/>
    <property type="evidence" value="ECO:0007669"/>
    <property type="project" value="TreeGrafter"/>
</dbReference>
<dbReference type="Pfam" id="PF00001">
    <property type="entry name" value="7tm_1"/>
    <property type="match status" value="1"/>
</dbReference>
<accession>A0AAD3QXY3</accession>
<evidence type="ECO:0000256" key="3">
    <source>
        <dbReference type="ARBA" id="ARBA00022989"/>
    </source>
</evidence>
<keyword evidence="3 8" id="KW-1133">Transmembrane helix</keyword>
<feature type="transmembrane region" description="Helical" evidence="8">
    <location>
        <begin position="253"/>
        <end position="275"/>
    </location>
</feature>
<dbReference type="InterPro" id="IPR050119">
    <property type="entry name" value="CCR1-9-like"/>
</dbReference>
<dbReference type="GO" id="GO:0009897">
    <property type="term" value="C:external side of plasma membrane"/>
    <property type="evidence" value="ECO:0007669"/>
    <property type="project" value="TreeGrafter"/>
</dbReference>
<reference evidence="10" key="1">
    <citation type="submission" date="2022-08" db="EMBL/GenBank/DDBJ databases">
        <title>Genome sequencing of akame (Lates japonicus).</title>
        <authorList>
            <person name="Hashiguchi Y."/>
            <person name="Takahashi H."/>
        </authorList>
    </citation>
    <scope>NUCLEOTIDE SEQUENCE</scope>
    <source>
        <strain evidence="10">Kochi</strain>
    </source>
</reference>
<dbReference type="PANTHER" id="PTHR10489">
    <property type="entry name" value="CELL ADHESION MOLECULE"/>
    <property type="match status" value="1"/>
</dbReference>
<feature type="transmembrane region" description="Helical" evidence="8">
    <location>
        <begin position="27"/>
        <end position="51"/>
    </location>
</feature>
<keyword evidence="5 8" id="KW-0472">Membrane</keyword>
<evidence type="ECO:0000313" key="10">
    <source>
        <dbReference type="EMBL" id="GLD47670.1"/>
    </source>
</evidence>
<dbReference type="GO" id="GO:0006955">
    <property type="term" value="P:immune response"/>
    <property type="evidence" value="ECO:0007669"/>
    <property type="project" value="TreeGrafter"/>
</dbReference>
<dbReference type="AlphaFoldDB" id="A0AAD3QXY3"/>
<keyword evidence="2 8" id="KW-0812">Transmembrane</keyword>
<keyword evidence="11" id="KW-1185">Reference proteome</keyword>
<keyword evidence="6 10" id="KW-0675">Receptor</keyword>
<feature type="transmembrane region" description="Helical" evidence="8">
    <location>
        <begin position="114"/>
        <end position="135"/>
    </location>
</feature>
<name>A0AAD3QXY3_LATJO</name>
<dbReference type="Proteomes" id="UP001279410">
    <property type="component" value="Unassembled WGS sequence"/>
</dbReference>
<dbReference type="GO" id="GO:0016493">
    <property type="term" value="F:C-C chemokine receptor activity"/>
    <property type="evidence" value="ECO:0007669"/>
    <property type="project" value="TreeGrafter"/>
</dbReference>
<evidence type="ECO:0000256" key="6">
    <source>
        <dbReference type="ARBA" id="ARBA00023170"/>
    </source>
</evidence>
<feature type="transmembrane region" description="Helical" evidence="8">
    <location>
        <begin position="206"/>
        <end position="232"/>
    </location>
</feature>
<dbReference type="PANTHER" id="PTHR10489:SF936">
    <property type="entry name" value="G-PROTEIN COUPLED RECEPTORS FAMILY 1 PROFILE DOMAIN-CONTAINING PROTEIN"/>
    <property type="match status" value="1"/>
</dbReference>
<dbReference type="InterPro" id="IPR017452">
    <property type="entry name" value="GPCR_Rhodpsn_7TM"/>
</dbReference>
<protein>
    <submittedName>
        <fullName evidence="10">Delta-type opioid receptor-like protein</fullName>
    </submittedName>
</protein>
<dbReference type="PRINTS" id="PR00237">
    <property type="entry name" value="GPCRRHODOPSN"/>
</dbReference>
<feature type="transmembrane region" description="Helical" evidence="8">
    <location>
        <begin position="295"/>
        <end position="314"/>
    </location>
</feature>
<evidence type="ECO:0000256" key="8">
    <source>
        <dbReference type="SAM" id="Phobius"/>
    </source>
</evidence>
<proteinExistence type="predicted"/>
<evidence type="ECO:0000256" key="5">
    <source>
        <dbReference type="ARBA" id="ARBA00023136"/>
    </source>
</evidence>
<dbReference type="GO" id="GO:0019957">
    <property type="term" value="F:C-C chemokine binding"/>
    <property type="evidence" value="ECO:0007669"/>
    <property type="project" value="TreeGrafter"/>
</dbReference>
<gene>
    <name evidence="10" type="ORF">AKAME5_002720800</name>
</gene>
<dbReference type="GO" id="GO:0060326">
    <property type="term" value="P:cell chemotaxis"/>
    <property type="evidence" value="ECO:0007669"/>
    <property type="project" value="TreeGrafter"/>
</dbReference>
<evidence type="ECO:0000259" key="9">
    <source>
        <dbReference type="PROSITE" id="PS50262"/>
    </source>
</evidence>